<keyword evidence="6" id="KW-0812">Transmembrane</keyword>
<dbReference type="GO" id="GO:0043161">
    <property type="term" value="P:proteasome-mediated ubiquitin-dependent protein catabolic process"/>
    <property type="evidence" value="ECO:0007669"/>
    <property type="project" value="InterPro"/>
</dbReference>
<evidence type="ECO:0000256" key="1">
    <source>
        <dbReference type="ARBA" id="ARBA00004109"/>
    </source>
</evidence>
<dbReference type="PROSITE" id="PS50897">
    <property type="entry name" value="CTLH"/>
    <property type="match status" value="1"/>
</dbReference>
<evidence type="ECO:0000256" key="3">
    <source>
        <dbReference type="ARBA" id="ARBA00014384"/>
    </source>
</evidence>
<dbReference type="SMART" id="SM00668">
    <property type="entry name" value="CTLH"/>
    <property type="match status" value="1"/>
</dbReference>
<dbReference type="Gene3D" id="3.90.550.50">
    <property type="match status" value="1"/>
</dbReference>
<keyword evidence="7" id="KW-0735">Signal-anchor</keyword>
<dbReference type="GO" id="GO:0005737">
    <property type="term" value="C:cytoplasm"/>
    <property type="evidence" value="ECO:0007669"/>
    <property type="project" value="TreeGrafter"/>
</dbReference>
<dbReference type="Pfam" id="PF10607">
    <property type="entry name" value="CTLH"/>
    <property type="match status" value="1"/>
</dbReference>
<evidence type="ECO:0000256" key="9">
    <source>
        <dbReference type="ARBA" id="ARBA00023057"/>
    </source>
</evidence>
<keyword evidence="8" id="KW-1133">Transmembrane helix</keyword>
<dbReference type="InterPro" id="IPR006594">
    <property type="entry name" value="LisH"/>
</dbReference>
<evidence type="ECO:0000256" key="2">
    <source>
        <dbReference type="ARBA" id="ARBA00004606"/>
    </source>
</evidence>
<accession>A0A183BP06</accession>
<name>A0A183BP06_GLOPA</name>
<keyword evidence="4" id="KW-0328">Glycosyltransferase</keyword>
<reference evidence="14" key="2">
    <citation type="submission" date="2014-05" db="EMBL/GenBank/DDBJ databases">
        <title>The genome and life-stage specific transcriptomes of Globodera pallida elucidate key aspects of plant parasitism by a cyst nematode.</title>
        <authorList>
            <person name="Cotton J.A."/>
            <person name="Lilley C.J."/>
            <person name="Jones L.M."/>
            <person name="Kikuchi T."/>
            <person name="Reid A.J."/>
            <person name="Thorpe P."/>
            <person name="Tsai I.J."/>
            <person name="Beasley H."/>
            <person name="Blok V."/>
            <person name="Cock P.J.A."/>
            <person name="Van den Akker S.E."/>
            <person name="Holroyd N."/>
            <person name="Hunt M."/>
            <person name="Mantelin S."/>
            <person name="Naghra H."/>
            <person name="Pain A."/>
            <person name="Palomares-Rius J.E."/>
            <person name="Zarowiecki M."/>
            <person name="Berriman M."/>
            <person name="Jones J.T."/>
            <person name="Urwin P.E."/>
        </authorList>
    </citation>
    <scope>NUCLEOTIDE SEQUENCE [LARGE SCALE GENOMIC DNA]</scope>
    <source>
        <strain evidence="14">Lindley</strain>
    </source>
</reference>
<dbReference type="GO" id="GO:0004842">
    <property type="term" value="F:ubiquitin-protein transferase activity"/>
    <property type="evidence" value="ECO:0007669"/>
    <property type="project" value="InterPro"/>
</dbReference>
<sequence length="591" mass="66445">MFSSSSSSIFFFFLQRTLLRLLLMSSSSSAFPISSSFPDPSILITVKTTVANHRSRVEDALATWASSASRLEEENTQILFVTDLPPQAPSPLIQPTKCPRGHTNAALCCKMAAELRMALQRSPDFWCHFDDDNFVLLANLRDFLRQFRPEFDDLYLGRASTSGPVTIPQLVDRPELLALHPRKRHFWFGTGGAGICLSASTLQKLRDFVSGTHQQQQKGQFEWLCAQLGVPDDVTLGFILESLLGIPLTRSDRLHSHLDRVDAIPRSQLADQISLSGSWPDDNLVSECVQKLNKIVGQFKQDIELRVAGEISACEDLSRCVGHLSEANSAEETARHFFSEQRLNRFIVDHLLRTGHFASAQALADFVGLDIQAQRDVYHVAKQVEESLKQHDLGPCLCWIRDNRSRLHRIGSSLETEVRIQQCIELIKEGHTIGALKYVQIFFGSRSDIHGAQWAVNANLLHLMGLLALGKDSARSEHQPLLSDDRYQTLITLFRVENERIYKFSNKSPFSACLQAGIAVHKTPHCTKQPESRCIVCSSVFELSEGLPHTHLTNSKLFCAISSEPFDCEENRPMMLPNGCLRLDRANRRNR</sequence>
<dbReference type="Pfam" id="PF02434">
    <property type="entry name" value="Fringe"/>
    <property type="match status" value="1"/>
</dbReference>
<dbReference type="GO" id="GO:0016757">
    <property type="term" value="F:glycosyltransferase activity"/>
    <property type="evidence" value="ECO:0007669"/>
    <property type="project" value="UniProtKB-KW"/>
</dbReference>
<dbReference type="PANTHER" id="PTHR12170">
    <property type="entry name" value="MACROPHAGE ERYTHROBLAST ATTACHER-RELATED"/>
    <property type="match status" value="1"/>
</dbReference>
<comment type="subcellular location">
    <subcellularLocation>
        <location evidence="2">Membrane</location>
        <topology evidence="2">Single-pass type II membrane protein</topology>
    </subcellularLocation>
    <subcellularLocation>
        <location evidence="1">Nucleus matrix</location>
    </subcellularLocation>
</comment>
<organism evidence="14 15">
    <name type="scientific">Globodera pallida</name>
    <name type="common">Potato cyst nematode worm</name>
    <name type="synonym">Heterodera pallida</name>
    <dbReference type="NCBI Taxonomy" id="36090"/>
    <lineage>
        <taxon>Eukaryota</taxon>
        <taxon>Metazoa</taxon>
        <taxon>Ecdysozoa</taxon>
        <taxon>Nematoda</taxon>
        <taxon>Chromadorea</taxon>
        <taxon>Rhabditida</taxon>
        <taxon>Tylenchina</taxon>
        <taxon>Tylenchomorpha</taxon>
        <taxon>Tylenchoidea</taxon>
        <taxon>Heteroderidae</taxon>
        <taxon>Heteroderinae</taxon>
        <taxon>Globodera</taxon>
    </lineage>
</organism>
<keyword evidence="14" id="KW-1185">Reference proteome</keyword>
<dbReference type="InterPro" id="IPR003378">
    <property type="entry name" value="Fringe-like_glycosylTrfase"/>
</dbReference>
<evidence type="ECO:0000259" key="13">
    <source>
        <dbReference type="PROSITE" id="PS50897"/>
    </source>
</evidence>
<dbReference type="InterPro" id="IPR006595">
    <property type="entry name" value="CTLH_C"/>
</dbReference>
<evidence type="ECO:0000313" key="15">
    <source>
        <dbReference type="WBParaSite" id="GPLIN_000234200"/>
    </source>
</evidence>
<reference evidence="15" key="3">
    <citation type="submission" date="2016-06" db="UniProtKB">
        <authorList>
            <consortium name="WormBaseParasite"/>
        </authorList>
    </citation>
    <scope>IDENTIFICATION</scope>
</reference>
<evidence type="ECO:0000256" key="5">
    <source>
        <dbReference type="ARBA" id="ARBA00022679"/>
    </source>
</evidence>
<dbReference type="GO" id="GO:0016020">
    <property type="term" value="C:membrane"/>
    <property type="evidence" value="ECO:0007669"/>
    <property type="project" value="UniProtKB-SubCell"/>
</dbReference>
<dbReference type="AlphaFoldDB" id="A0A183BP06"/>
<evidence type="ECO:0000256" key="12">
    <source>
        <dbReference type="SAM" id="SignalP"/>
    </source>
</evidence>
<keyword evidence="5" id="KW-0808">Transferase</keyword>
<keyword evidence="10" id="KW-0472">Membrane</keyword>
<dbReference type="PANTHER" id="PTHR12170:SF2">
    <property type="entry name" value="E3 UBIQUITIN-PROTEIN TRANSFERASE MAEA"/>
    <property type="match status" value="1"/>
</dbReference>
<dbReference type="Proteomes" id="UP000050741">
    <property type="component" value="Unassembled WGS sequence"/>
</dbReference>
<evidence type="ECO:0000256" key="10">
    <source>
        <dbReference type="ARBA" id="ARBA00023136"/>
    </source>
</evidence>
<proteinExistence type="predicted"/>
<protein>
    <recommendedName>
        <fullName evidence="3">E3 ubiquitin-protein transferase MAEA</fullName>
    </recommendedName>
    <alternativeName>
        <fullName evidence="11">Macrophage erythroblast attacher</fullName>
    </alternativeName>
</protein>
<dbReference type="GO" id="GO:0034657">
    <property type="term" value="C:GID complex"/>
    <property type="evidence" value="ECO:0007669"/>
    <property type="project" value="TreeGrafter"/>
</dbReference>
<feature type="domain" description="CTLH" evidence="13">
    <location>
        <begin position="381"/>
        <end position="434"/>
    </location>
</feature>
<keyword evidence="12" id="KW-0732">Signal</keyword>
<dbReference type="GO" id="GO:0043249">
    <property type="term" value="P:erythrocyte maturation"/>
    <property type="evidence" value="ECO:0007669"/>
    <property type="project" value="UniProtKB-KW"/>
</dbReference>
<reference evidence="14" key="1">
    <citation type="submission" date="2013-12" db="EMBL/GenBank/DDBJ databases">
        <authorList>
            <person name="Aslett M."/>
        </authorList>
    </citation>
    <scope>NUCLEOTIDE SEQUENCE [LARGE SCALE GENOMIC DNA]</scope>
    <source>
        <strain evidence="14">Lindley</strain>
    </source>
</reference>
<keyword evidence="9" id="KW-0265">Erythrocyte maturation</keyword>
<dbReference type="PROSITE" id="PS50896">
    <property type="entry name" value="LISH"/>
    <property type="match status" value="1"/>
</dbReference>
<evidence type="ECO:0000256" key="6">
    <source>
        <dbReference type="ARBA" id="ARBA00022692"/>
    </source>
</evidence>
<evidence type="ECO:0000313" key="14">
    <source>
        <dbReference type="Proteomes" id="UP000050741"/>
    </source>
</evidence>
<dbReference type="WBParaSite" id="GPLIN_000234200">
    <property type="protein sequence ID" value="GPLIN_000234200"/>
    <property type="gene ID" value="GPLIN_000234200"/>
</dbReference>
<evidence type="ECO:0000256" key="7">
    <source>
        <dbReference type="ARBA" id="ARBA00022968"/>
    </source>
</evidence>
<evidence type="ECO:0000256" key="8">
    <source>
        <dbReference type="ARBA" id="ARBA00022989"/>
    </source>
</evidence>
<feature type="chain" id="PRO_5008146459" description="E3 ubiquitin-protein transferase MAEA" evidence="12">
    <location>
        <begin position="31"/>
        <end position="591"/>
    </location>
</feature>
<evidence type="ECO:0000256" key="11">
    <source>
        <dbReference type="ARBA" id="ARBA00029678"/>
    </source>
</evidence>
<evidence type="ECO:0000256" key="4">
    <source>
        <dbReference type="ARBA" id="ARBA00022676"/>
    </source>
</evidence>
<dbReference type="GO" id="GO:0016363">
    <property type="term" value="C:nuclear matrix"/>
    <property type="evidence" value="ECO:0007669"/>
    <property type="project" value="UniProtKB-SubCell"/>
</dbReference>
<feature type="signal peptide" evidence="12">
    <location>
        <begin position="1"/>
        <end position="30"/>
    </location>
</feature>
<dbReference type="InterPro" id="IPR024964">
    <property type="entry name" value="CTLH/CRA"/>
</dbReference>
<dbReference type="InterPro" id="IPR045098">
    <property type="entry name" value="Fyv10_fam"/>
</dbReference>